<name>A0A9Q0L1J5_9MAGN</name>
<dbReference type="AlphaFoldDB" id="A0A9Q0L1J5"/>
<evidence type="ECO:0000313" key="3">
    <source>
        <dbReference type="Proteomes" id="UP001141806"/>
    </source>
</evidence>
<sequence>MKLVQQLQQLDSDMFVRLINGNRKRGKGEFGFSGRNRRNCSGKNPVELGILKLQEEFRTWKPSTKQSEGGRKPRGTYHGPGMVGGHGPNECDAFKRQRFQDSHSPLPHCLHLSTLDASFFFFVTRTMDFKL</sequence>
<organism evidence="2 3">
    <name type="scientific">Protea cynaroides</name>
    <dbReference type="NCBI Taxonomy" id="273540"/>
    <lineage>
        <taxon>Eukaryota</taxon>
        <taxon>Viridiplantae</taxon>
        <taxon>Streptophyta</taxon>
        <taxon>Embryophyta</taxon>
        <taxon>Tracheophyta</taxon>
        <taxon>Spermatophyta</taxon>
        <taxon>Magnoliopsida</taxon>
        <taxon>Proteales</taxon>
        <taxon>Proteaceae</taxon>
        <taxon>Protea</taxon>
    </lineage>
</organism>
<protein>
    <submittedName>
        <fullName evidence="2">Uncharacterized protein</fullName>
    </submittedName>
</protein>
<evidence type="ECO:0000313" key="2">
    <source>
        <dbReference type="EMBL" id="KAJ4980813.1"/>
    </source>
</evidence>
<comment type="caution">
    <text evidence="2">The sequence shown here is derived from an EMBL/GenBank/DDBJ whole genome shotgun (WGS) entry which is preliminary data.</text>
</comment>
<evidence type="ECO:0000256" key="1">
    <source>
        <dbReference type="SAM" id="MobiDB-lite"/>
    </source>
</evidence>
<dbReference type="Proteomes" id="UP001141806">
    <property type="component" value="Unassembled WGS sequence"/>
</dbReference>
<accession>A0A9Q0L1J5</accession>
<reference evidence="2" key="1">
    <citation type="journal article" date="2023" name="Plant J.">
        <title>The genome of the king protea, Protea cynaroides.</title>
        <authorList>
            <person name="Chang J."/>
            <person name="Duong T.A."/>
            <person name="Schoeman C."/>
            <person name="Ma X."/>
            <person name="Roodt D."/>
            <person name="Barker N."/>
            <person name="Li Z."/>
            <person name="Van de Peer Y."/>
            <person name="Mizrachi E."/>
        </authorList>
    </citation>
    <scope>NUCLEOTIDE SEQUENCE</scope>
    <source>
        <tissue evidence="2">Young leaves</tissue>
    </source>
</reference>
<gene>
    <name evidence="2" type="ORF">NE237_031650</name>
</gene>
<keyword evidence="3" id="KW-1185">Reference proteome</keyword>
<feature type="region of interest" description="Disordered" evidence="1">
    <location>
        <begin position="60"/>
        <end position="96"/>
    </location>
</feature>
<dbReference type="EMBL" id="JAMYWD010000001">
    <property type="protein sequence ID" value="KAJ4980813.1"/>
    <property type="molecule type" value="Genomic_DNA"/>
</dbReference>
<proteinExistence type="predicted"/>